<proteinExistence type="inferred from homology"/>
<dbReference type="AlphaFoldDB" id="A0A2M7DAJ5"/>
<dbReference type="InterPro" id="IPR003004">
    <property type="entry name" value="GspF/PilC"/>
</dbReference>
<dbReference type="PRINTS" id="PR00812">
    <property type="entry name" value="BCTERIALGSPF"/>
</dbReference>
<evidence type="ECO:0000259" key="9">
    <source>
        <dbReference type="Pfam" id="PF00482"/>
    </source>
</evidence>
<evidence type="ECO:0000313" key="11">
    <source>
        <dbReference type="Proteomes" id="UP000229625"/>
    </source>
</evidence>
<evidence type="ECO:0000256" key="4">
    <source>
        <dbReference type="ARBA" id="ARBA00022519"/>
    </source>
</evidence>
<evidence type="ECO:0000256" key="1">
    <source>
        <dbReference type="ARBA" id="ARBA00004429"/>
    </source>
</evidence>
<accession>A0A2M7DAJ5</accession>
<name>A0A2M7DAJ5_9BACT</name>
<dbReference type="EMBL" id="PETY01000034">
    <property type="protein sequence ID" value="PIV45450.1"/>
    <property type="molecule type" value="Genomic_DNA"/>
</dbReference>
<dbReference type="InterPro" id="IPR042094">
    <property type="entry name" value="T2SS_GspF_sf"/>
</dbReference>
<organism evidence="10 11">
    <name type="scientific">Candidatus Nealsonbacteria bacterium CG02_land_8_20_14_3_00_34_20</name>
    <dbReference type="NCBI Taxonomy" id="1974698"/>
    <lineage>
        <taxon>Bacteria</taxon>
        <taxon>Candidatus Nealsoniibacteriota</taxon>
    </lineage>
</organism>
<dbReference type="PANTHER" id="PTHR30012:SF0">
    <property type="entry name" value="TYPE II SECRETION SYSTEM PROTEIN F-RELATED"/>
    <property type="match status" value="1"/>
</dbReference>
<reference evidence="11" key="1">
    <citation type="submission" date="2017-09" db="EMBL/GenBank/DDBJ databases">
        <title>Depth-based differentiation of microbial function through sediment-hosted aquifers and enrichment of novel symbionts in the deep terrestrial subsurface.</title>
        <authorList>
            <person name="Probst A.J."/>
            <person name="Ladd B."/>
            <person name="Jarett J.K."/>
            <person name="Geller-Mcgrath D.E."/>
            <person name="Sieber C.M.K."/>
            <person name="Emerson J.B."/>
            <person name="Anantharaman K."/>
            <person name="Thomas B.C."/>
            <person name="Malmstrom R."/>
            <person name="Stieglmeier M."/>
            <person name="Klingl A."/>
            <person name="Woyke T."/>
            <person name="Ryan C.M."/>
            <person name="Banfield J.F."/>
        </authorList>
    </citation>
    <scope>NUCLEOTIDE SEQUENCE [LARGE SCALE GENOMIC DNA]</scope>
</reference>
<dbReference type="Proteomes" id="UP000229625">
    <property type="component" value="Unassembled WGS sequence"/>
</dbReference>
<evidence type="ECO:0000256" key="7">
    <source>
        <dbReference type="ARBA" id="ARBA00023136"/>
    </source>
</evidence>
<feature type="transmembrane region" description="Helical" evidence="8">
    <location>
        <begin position="168"/>
        <end position="190"/>
    </location>
</feature>
<comment type="similarity">
    <text evidence="2">Belongs to the GSP F family.</text>
</comment>
<dbReference type="Pfam" id="PF00482">
    <property type="entry name" value="T2SSF"/>
    <property type="match status" value="1"/>
</dbReference>
<dbReference type="InterPro" id="IPR018076">
    <property type="entry name" value="T2SS_GspF_dom"/>
</dbReference>
<feature type="domain" description="Type II secretion system protein GspF" evidence="9">
    <location>
        <begin position="68"/>
        <end position="191"/>
    </location>
</feature>
<comment type="subcellular location">
    <subcellularLocation>
        <location evidence="1">Cell inner membrane</location>
        <topology evidence="1">Multi-pass membrane protein</topology>
    </subcellularLocation>
</comment>
<evidence type="ECO:0000256" key="5">
    <source>
        <dbReference type="ARBA" id="ARBA00022692"/>
    </source>
</evidence>
<keyword evidence="4" id="KW-0997">Cell inner membrane</keyword>
<keyword evidence="7 8" id="KW-0472">Membrane</keyword>
<keyword evidence="6 8" id="KW-1133">Transmembrane helix</keyword>
<sequence length="236" mass="26971">MKFTYQARTKEGEMRSGQIEASSREAAIEVLQKYNIFITSLKEVKQKPLLAKEIKIPRGISQKEIMLFSRQIAAMLDSKIQPAEAFSALAQKTRNPAFQEIIYKISDSIRGGLSLSKAFSRYPKIFSTFYIGMIKAGEVSGNLSQVLRKLSKHLQQEYHFRSQIIGAMIYPAIVFLVFILIFLFLLVYVIPKLTEVLIETGKELPLVTKIVIAISNFFVSYWWIILLILVAIFAFF</sequence>
<keyword evidence="5 8" id="KW-0812">Transmembrane</keyword>
<evidence type="ECO:0000256" key="8">
    <source>
        <dbReference type="SAM" id="Phobius"/>
    </source>
</evidence>
<comment type="caution">
    <text evidence="10">The sequence shown here is derived from an EMBL/GenBank/DDBJ whole genome shotgun (WGS) entry which is preliminary data.</text>
</comment>
<dbReference type="GO" id="GO:0005886">
    <property type="term" value="C:plasma membrane"/>
    <property type="evidence" value="ECO:0007669"/>
    <property type="project" value="UniProtKB-SubCell"/>
</dbReference>
<evidence type="ECO:0000256" key="2">
    <source>
        <dbReference type="ARBA" id="ARBA00005745"/>
    </source>
</evidence>
<feature type="transmembrane region" description="Helical" evidence="8">
    <location>
        <begin position="210"/>
        <end position="235"/>
    </location>
</feature>
<evidence type="ECO:0000256" key="6">
    <source>
        <dbReference type="ARBA" id="ARBA00022989"/>
    </source>
</evidence>
<evidence type="ECO:0000256" key="3">
    <source>
        <dbReference type="ARBA" id="ARBA00022475"/>
    </source>
</evidence>
<dbReference type="FunFam" id="1.20.81.30:FF:000001">
    <property type="entry name" value="Type II secretion system protein F"/>
    <property type="match status" value="1"/>
</dbReference>
<keyword evidence="3" id="KW-1003">Cell membrane</keyword>
<dbReference type="Gene3D" id="1.20.81.30">
    <property type="entry name" value="Type II secretion system (T2SS), domain F"/>
    <property type="match status" value="1"/>
</dbReference>
<dbReference type="PANTHER" id="PTHR30012">
    <property type="entry name" value="GENERAL SECRETION PATHWAY PROTEIN"/>
    <property type="match status" value="1"/>
</dbReference>
<evidence type="ECO:0000313" key="10">
    <source>
        <dbReference type="EMBL" id="PIV45450.1"/>
    </source>
</evidence>
<feature type="non-terminal residue" evidence="10">
    <location>
        <position position="236"/>
    </location>
</feature>
<gene>
    <name evidence="10" type="ORF">COS24_02295</name>
</gene>
<protein>
    <recommendedName>
        <fullName evidence="9">Type II secretion system protein GspF domain-containing protein</fullName>
    </recommendedName>
</protein>